<sequence>MPAAPFGVGGARQTGAMLAVCTPGSAGCSVTLLSDDGAPLASGPGAGVRGPGGTTYPGLPDAVRHLEAPGARWVWDDTTRRYPEVLAAGLRVERCTDLRLTHRLLRASARAAGSALQESPRGAWDDLEPLLTVTPAEPSPDALFELAPGPRDGRRDADVDPLAELRSQADAVAGADRSGALRLLLAAESAGALVAAEMRHAGLPWSAEAHDAILTERLGPRPALGARPARLEALAVRIRAALDAPALNPDSAPALLRALGYAGVPVESTRQWDLESVDHPVVAPLLEYKKLSRLLTANGWAWLDAWVRDGRFRPEYVVAGAPSGRWATSGGGALQLPHAVRAAVVADPGWVLVVADAAQLEPRVLAGLARDERMAQAGRGRDLYQGMVDVGAVETRDDAKVGVLGAMYGGTTGQSALLAPRLQRAFPDAVGLVEAAARAGSAASP</sequence>
<name>A0ABN6XEL0_9CELL</name>
<feature type="domain" description="DNA-directed DNA polymerase family A palm" evidence="4">
    <location>
        <begin position="268"/>
        <end position="411"/>
    </location>
</feature>
<dbReference type="InterPro" id="IPR001098">
    <property type="entry name" value="DNA-dir_DNA_pol_A_palm_dom"/>
</dbReference>
<dbReference type="EC" id="2.7.7.7" evidence="1"/>
<dbReference type="InterPro" id="IPR002298">
    <property type="entry name" value="DNA_polymerase_A"/>
</dbReference>
<dbReference type="PANTHER" id="PTHR10133:SF27">
    <property type="entry name" value="DNA POLYMERASE NU"/>
    <property type="match status" value="1"/>
</dbReference>
<gene>
    <name evidence="5" type="ORF">GCM10025865_25650</name>
</gene>
<keyword evidence="2" id="KW-0235">DNA replication</keyword>
<dbReference type="InterPro" id="IPR043502">
    <property type="entry name" value="DNA/RNA_pol_sf"/>
</dbReference>
<reference evidence="6" key="1">
    <citation type="journal article" date="2019" name="Int. J. Syst. Evol. Microbiol.">
        <title>The Global Catalogue of Microorganisms (GCM) 10K type strain sequencing project: providing services to taxonomists for standard genome sequencing and annotation.</title>
        <authorList>
            <consortium name="The Broad Institute Genomics Platform"/>
            <consortium name="The Broad Institute Genome Sequencing Center for Infectious Disease"/>
            <person name="Wu L."/>
            <person name="Ma J."/>
        </authorList>
    </citation>
    <scope>NUCLEOTIDE SEQUENCE [LARGE SCALE GENOMIC DNA]</scope>
    <source>
        <strain evidence="6">NBRC 108565</strain>
    </source>
</reference>
<evidence type="ECO:0000313" key="5">
    <source>
        <dbReference type="EMBL" id="BDZ43266.1"/>
    </source>
</evidence>
<dbReference type="SUPFAM" id="SSF56672">
    <property type="entry name" value="DNA/RNA polymerases"/>
    <property type="match status" value="1"/>
</dbReference>
<organism evidence="5 6">
    <name type="scientific">Paraoerskovia sediminicola</name>
    <dbReference type="NCBI Taxonomy" id="1138587"/>
    <lineage>
        <taxon>Bacteria</taxon>
        <taxon>Bacillati</taxon>
        <taxon>Actinomycetota</taxon>
        <taxon>Actinomycetes</taxon>
        <taxon>Micrococcales</taxon>
        <taxon>Cellulomonadaceae</taxon>
        <taxon>Paraoerskovia</taxon>
    </lineage>
</organism>
<dbReference type="EMBL" id="AP027729">
    <property type="protein sequence ID" value="BDZ43266.1"/>
    <property type="molecule type" value="Genomic_DNA"/>
</dbReference>
<dbReference type="Gene3D" id="1.10.150.20">
    <property type="entry name" value="5' to 3' exonuclease, C-terminal subdomain"/>
    <property type="match status" value="1"/>
</dbReference>
<dbReference type="Proteomes" id="UP001321475">
    <property type="component" value="Chromosome"/>
</dbReference>
<dbReference type="PANTHER" id="PTHR10133">
    <property type="entry name" value="DNA POLYMERASE I"/>
    <property type="match status" value="1"/>
</dbReference>
<keyword evidence="6" id="KW-1185">Reference proteome</keyword>
<accession>A0ABN6XEL0</accession>
<protein>
    <recommendedName>
        <fullName evidence="1">DNA-directed DNA polymerase</fullName>
        <ecNumber evidence="1">2.7.7.7</ecNumber>
    </recommendedName>
</protein>
<evidence type="ECO:0000256" key="3">
    <source>
        <dbReference type="ARBA" id="ARBA00049244"/>
    </source>
</evidence>
<evidence type="ECO:0000259" key="4">
    <source>
        <dbReference type="Pfam" id="PF00476"/>
    </source>
</evidence>
<evidence type="ECO:0000313" key="6">
    <source>
        <dbReference type="Proteomes" id="UP001321475"/>
    </source>
</evidence>
<dbReference type="Pfam" id="PF00476">
    <property type="entry name" value="DNA_pol_A"/>
    <property type="match status" value="1"/>
</dbReference>
<proteinExistence type="predicted"/>
<evidence type="ECO:0000256" key="1">
    <source>
        <dbReference type="ARBA" id="ARBA00012417"/>
    </source>
</evidence>
<dbReference type="Gene3D" id="3.30.70.370">
    <property type="match status" value="1"/>
</dbReference>
<dbReference type="NCBIfam" id="NF011538">
    <property type="entry name" value="PRK14975.1-1"/>
    <property type="match status" value="1"/>
</dbReference>
<evidence type="ECO:0000256" key="2">
    <source>
        <dbReference type="ARBA" id="ARBA00022705"/>
    </source>
</evidence>
<comment type="catalytic activity">
    <reaction evidence="3">
        <text>DNA(n) + a 2'-deoxyribonucleoside 5'-triphosphate = DNA(n+1) + diphosphate</text>
        <dbReference type="Rhea" id="RHEA:22508"/>
        <dbReference type="Rhea" id="RHEA-COMP:17339"/>
        <dbReference type="Rhea" id="RHEA-COMP:17340"/>
        <dbReference type="ChEBI" id="CHEBI:33019"/>
        <dbReference type="ChEBI" id="CHEBI:61560"/>
        <dbReference type="ChEBI" id="CHEBI:173112"/>
        <dbReference type="EC" id="2.7.7.7"/>
    </reaction>
</comment>